<dbReference type="AlphaFoldDB" id="A0A4R1R0G3"/>
<keyword evidence="5 6" id="KW-0472">Membrane</keyword>
<evidence type="ECO:0000256" key="5">
    <source>
        <dbReference type="ARBA" id="ARBA00023136"/>
    </source>
</evidence>
<keyword evidence="4 6" id="KW-1133">Transmembrane helix</keyword>
<evidence type="ECO:0000256" key="1">
    <source>
        <dbReference type="ARBA" id="ARBA00004141"/>
    </source>
</evidence>
<dbReference type="GO" id="GO:0016020">
    <property type="term" value="C:membrane"/>
    <property type="evidence" value="ECO:0007669"/>
    <property type="project" value="UniProtKB-SubCell"/>
</dbReference>
<dbReference type="InterPro" id="IPR002549">
    <property type="entry name" value="AI-2E-like"/>
</dbReference>
<dbReference type="STRING" id="1650663.GCA_001486665_00502"/>
<name>A0A4R1R0G3_9FIRM</name>
<reference evidence="7 8" key="1">
    <citation type="submission" date="2019-03" db="EMBL/GenBank/DDBJ databases">
        <title>Genomic Encyclopedia of Type Strains, Phase IV (KMG-IV): sequencing the most valuable type-strain genomes for metagenomic binning, comparative biology and taxonomic classification.</title>
        <authorList>
            <person name="Goeker M."/>
        </authorList>
    </citation>
    <scope>NUCLEOTIDE SEQUENCE [LARGE SCALE GENOMIC DNA]</scope>
    <source>
        <strain evidence="7 8">DSM 100451</strain>
    </source>
</reference>
<protein>
    <submittedName>
        <fullName evidence="7">Uncharacterized protein DUF20</fullName>
    </submittedName>
</protein>
<dbReference type="Pfam" id="PF01594">
    <property type="entry name" value="AI-2E_transport"/>
    <property type="match status" value="1"/>
</dbReference>
<accession>A0A4R1R0G3</accession>
<comment type="similarity">
    <text evidence="2">Belongs to the autoinducer-2 exporter (AI-2E) (TC 2.A.86) family.</text>
</comment>
<gene>
    <name evidence="7" type="ORF">EDD77_107146</name>
</gene>
<sequence>MLDSSEKRRRITKWLLSLFTCCILIYLGFRHISSIAAVILQLLDLAKPLLIGVMLALIFNVPMSFFERYLRTKAGLQHAARPLSIGLSLLLVFGIFIGVTVLVVPEVVKAIKLIVQITGGGLEQLAQMESNTALTSTPLGQLFEKVDIDWLGLKRQMGEWVKSRSGTLVNQVVGAAGSLAGGVITFSIGLIFAVYILAGKERLKHQASRVLHVWLPKRFVEELIHVAAVCSNTFRLFITGQQPKQYPRNTVYGWNAHFADSLRAHDRSTCWGYCIDPHCRRFYRYNRRRNYDNDRQPLQSVCVCRLSADSPAD</sequence>
<evidence type="ECO:0000313" key="7">
    <source>
        <dbReference type="EMBL" id="TCL58784.1"/>
    </source>
</evidence>
<evidence type="ECO:0000256" key="2">
    <source>
        <dbReference type="ARBA" id="ARBA00009773"/>
    </source>
</evidence>
<evidence type="ECO:0000256" key="3">
    <source>
        <dbReference type="ARBA" id="ARBA00022692"/>
    </source>
</evidence>
<proteinExistence type="inferred from homology"/>
<dbReference type="EMBL" id="SLUM01000007">
    <property type="protein sequence ID" value="TCL58784.1"/>
    <property type="molecule type" value="Genomic_DNA"/>
</dbReference>
<comment type="caution">
    <text evidence="7">The sequence shown here is derived from an EMBL/GenBank/DDBJ whole genome shotgun (WGS) entry which is preliminary data.</text>
</comment>
<evidence type="ECO:0000256" key="6">
    <source>
        <dbReference type="SAM" id="Phobius"/>
    </source>
</evidence>
<feature type="transmembrane region" description="Helical" evidence="6">
    <location>
        <begin position="172"/>
        <end position="198"/>
    </location>
</feature>
<comment type="subcellular location">
    <subcellularLocation>
        <location evidence="1">Membrane</location>
        <topology evidence="1">Multi-pass membrane protein</topology>
    </subcellularLocation>
</comment>
<feature type="transmembrane region" description="Helical" evidence="6">
    <location>
        <begin position="82"/>
        <end position="104"/>
    </location>
</feature>
<evidence type="ECO:0000313" key="8">
    <source>
        <dbReference type="Proteomes" id="UP000295184"/>
    </source>
</evidence>
<feature type="transmembrane region" description="Helical" evidence="6">
    <location>
        <begin position="49"/>
        <end position="70"/>
    </location>
</feature>
<keyword evidence="3 6" id="KW-0812">Transmembrane</keyword>
<evidence type="ECO:0000256" key="4">
    <source>
        <dbReference type="ARBA" id="ARBA00022989"/>
    </source>
</evidence>
<organism evidence="7 8">
    <name type="scientific">Allofournierella massiliensis</name>
    <dbReference type="NCBI Taxonomy" id="1650663"/>
    <lineage>
        <taxon>Bacteria</taxon>
        <taxon>Bacillati</taxon>
        <taxon>Bacillota</taxon>
        <taxon>Clostridia</taxon>
        <taxon>Eubacteriales</taxon>
        <taxon>Oscillospiraceae</taxon>
        <taxon>Allofournierella</taxon>
    </lineage>
</organism>
<dbReference type="Proteomes" id="UP000295184">
    <property type="component" value="Unassembled WGS sequence"/>
</dbReference>